<dbReference type="EMBL" id="KN848105">
    <property type="protein sequence ID" value="KIX92395.1"/>
    <property type="molecule type" value="Genomic_DNA"/>
</dbReference>
<keyword evidence="2" id="KW-0689">Ribosomal protein</keyword>
<keyword evidence="3" id="KW-0687">Ribonucleoprotein</keyword>
<evidence type="ECO:0000256" key="2">
    <source>
        <dbReference type="ARBA" id="ARBA00022980"/>
    </source>
</evidence>
<evidence type="ECO:0000256" key="3">
    <source>
        <dbReference type="ARBA" id="ARBA00023274"/>
    </source>
</evidence>
<dbReference type="InterPro" id="IPR036227">
    <property type="entry name" value="Ribosomal_uL15/eL18_sf"/>
</dbReference>
<dbReference type="FunFam" id="3.100.10.10:FF:000011">
    <property type="entry name" value="50S ribosomal subunit protein L15"/>
    <property type="match status" value="1"/>
</dbReference>
<accession>A0A0D2GSE5</accession>
<dbReference type="Pfam" id="PF00828">
    <property type="entry name" value="Ribosomal_L27A"/>
    <property type="match status" value="1"/>
</dbReference>
<dbReference type="InterPro" id="IPR021131">
    <property type="entry name" value="Ribosomal_uL15/eL18"/>
</dbReference>
<dbReference type="GO" id="GO:0003735">
    <property type="term" value="F:structural constituent of ribosome"/>
    <property type="evidence" value="ECO:0007669"/>
    <property type="project" value="InterPro"/>
</dbReference>
<dbReference type="GO" id="GO:0005762">
    <property type="term" value="C:mitochondrial large ribosomal subunit"/>
    <property type="evidence" value="ECO:0007669"/>
    <property type="project" value="TreeGrafter"/>
</dbReference>
<dbReference type="GO" id="GO:0006412">
    <property type="term" value="P:translation"/>
    <property type="evidence" value="ECO:0007669"/>
    <property type="project" value="InterPro"/>
</dbReference>
<dbReference type="PANTHER" id="PTHR12934:SF11">
    <property type="entry name" value="LARGE RIBOSOMAL SUBUNIT PROTEIN UL15M"/>
    <property type="match status" value="1"/>
</dbReference>
<dbReference type="AlphaFoldDB" id="A0A0D2GSE5"/>
<dbReference type="HAMAP" id="MF_01341">
    <property type="entry name" value="Ribosomal_uL15"/>
    <property type="match status" value="1"/>
</dbReference>
<comment type="similarity">
    <text evidence="1">Belongs to the universal ribosomal protein uL15 family.</text>
</comment>
<evidence type="ECO:0000313" key="6">
    <source>
        <dbReference type="EMBL" id="KIX92395.1"/>
    </source>
</evidence>
<evidence type="ECO:0000256" key="1">
    <source>
        <dbReference type="ARBA" id="ARBA00007320"/>
    </source>
</evidence>
<evidence type="ECO:0000313" key="7">
    <source>
        <dbReference type="Proteomes" id="UP000053411"/>
    </source>
</evidence>
<dbReference type="RefSeq" id="XP_016626518.1">
    <property type="nucleotide sequence ID" value="XM_016782357.1"/>
</dbReference>
<dbReference type="PANTHER" id="PTHR12934">
    <property type="entry name" value="50S RIBOSOMAL PROTEIN L15"/>
    <property type="match status" value="1"/>
</dbReference>
<dbReference type="InterPro" id="IPR005749">
    <property type="entry name" value="Ribosomal_uL15_bac-type"/>
</dbReference>
<dbReference type="VEuPathDB" id="FungiDB:Z520_11870"/>
<dbReference type="Proteomes" id="UP000053411">
    <property type="component" value="Unassembled WGS sequence"/>
</dbReference>
<feature type="compositionally biased region" description="Gly residues" evidence="4">
    <location>
        <begin position="77"/>
        <end position="89"/>
    </location>
</feature>
<keyword evidence="7" id="KW-1185">Reference proteome</keyword>
<sequence>MPPRLSLRLSPSSTVLCTDTVKIKSATTNSSIPAFLVPFLQTQAQTLPQCRRHASILTSLSDRPGAYNKKIRRGRGPASGKGGKSGRGSDGQKQRGKVPAGFNGGQTPEHIVHGKYGFKNLFANEMSPINLDKIQSWIDQGRLDPSRPITLKELCSSRVLGRIKDGVKLLGTGASELKTPIHIVVSRASQSAISAVEALGGTVTTRFYTAQAIRRIKNSQTHPFLSLRWDPSALNNPNLAVEGSELPQNRARGMGFPYRLPDPSSRKELEYYRDANHRGYLSHMVKEGESASLYFKPPISEEELKALKRESARGGRAAKRKEGDKLW</sequence>
<dbReference type="NCBIfam" id="TIGR01071">
    <property type="entry name" value="rplO_bact"/>
    <property type="match status" value="1"/>
</dbReference>
<evidence type="ECO:0000259" key="5">
    <source>
        <dbReference type="Pfam" id="PF00828"/>
    </source>
</evidence>
<dbReference type="STRING" id="1442371.A0A0D2GSE5"/>
<dbReference type="Gene3D" id="3.100.10.10">
    <property type="match status" value="1"/>
</dbReference>
<reference evidence="6 7" key="1">
    <citation type="submission" date="2015-01" db="EMBL/GenBank/DDBJ databases">
        <title>The Genome Sequence of Fonsecaea multimorphosa CBS 102226.</title>
        <authorList>
            <consortium name="The Broad Institute Genomics Platform"/>
            <person name="Cuomo C."/>
            <person name="de Hoog S."/>
            <person name="Gorbushina A."/>
            <person name="Stielow B."/>
            <person name="Teixiera M."/>
            <person name="Abouelleil A."/>
            <person name="Chapman S.B."/>
            <person name="Priest M."/>
            <person name="Young S.K."/>
            <person name="Wortman J."/>
            <person name="Nusbaum C."/>
            <person name="Birren B."/>
        </authorList>
    </citation>
    <scope>NUCLEOTIDE SEQUENCE [LARGE SCALE GENOMIC DNA]</scope>
    <source>
        <strain evidence="6 7">CBS 102226</strain>
    </source>
</reference>
<dbReference type="InterPro" id="IPR030878">
    <property type="entry name" value="Ribosomal_uL15"/>
</dbReference>
<name>A0A0D2GSE5_9EURO</name>
<gene>
    <name evidence="6" type="ORF">Z520_11870</name>
</gene>
<evidence type="ECO:0000256" key="4">
    <source>
        <dbReference type="SAM" id="MobiDB-lite"/>
    </source>
</evidence>
<protein>
    <recommendedName>
        <fullName evidence="5">Large ribosomal subunit protein uL15/eL18 domain-containing protein</fullName>
    </recommendedName>
</protein>
<dbReference type="GeneID" id="27717616"/>
<organism evidence="6 7">
    <name type="scientific">Fonsecaea multimorphosa CBS 102226</name>
    <dbReference type="NCBI Taxonomy" id="1442371"/>
    <lineage>
        <taxon>Eukaryota</taxon>
        <taxon>Fungi</taxon>
        <taxon>Dikarya</taxon>
        <taxon>Ascomycota</taxon>
        <taxon>Pezizomycotina</taxon>
        <taxon>Eurotiomycetes</taxon>
        <taxon>Chaetothyriomycetidae</taxon>
        <taxon>Chaetothyriales</taxon>
        <taxon>Herpotrichiellaceae</taxon>
        <taxon>Fonsecaea</taxon>
    </lineage>
</organism>
<feature type="region of interest" description="Disordered" evidence="4">
    <location>
        <begin position="64"/>
        <end position="109"/>
    </location>
</feature>
<feature type="domain" description="Large ribosomal subunit protein uL15/eL18" evidence="5">
    <location>
        <begin position="128"/>
        <end position="204"/>
    </location>
</feature>
<proteinExistence type="inferred from homology"/>
<dbReference type="SUPFAM" id="SSF52080">
    <property type="entry name" value="Ribosomal proteins L15p and L18e"/>
    <property type="match status" value="1"/>
</dbReference>
<dbReference type="OrthoDB" id="361383at2759"/>